<evidence type="ECO:0000256" key="5">
    <source>
        <dbReference type="ARBA" id="ARBA00023136"/>
    </source>
</evidence>
<dbReference type="Proteomes" id="UP001549251">
    <property type="component" value="Unassembled WGS sequence"/>
</dbReference>
<keyword evidence="8" id="KW-1185">Reference proteome</keyword>
<feature type="transmembrane region" description="Helical" evidence="6">
    <location>
        <begin position="249"/>
        <end position="271"/>
    </location>
</feature>
<evidence type="ECO:0000256" key="2">
    <source>
        <dbReference type="ARBA" id="ARBA00009773"/>
    </source>
</evidence>
<proteinExistence type="inferred from homology"/>
<gene>
    <name evidence="7" type="ORF">ABIE04_001672</name>
</gene>
<keyword evidence="5 6" id="KW-0472">Membrane</keyword>
<keyword evidence="3 6" id="KW-0812">Transmembrane</keyword>
<organism evidence="7 8">
    <name type="scientific">Rhodanobacter soli</name>
    <dbReference type="NCBI Taxonomy" id="590609"/>
    <lineage>
        <taxon>Bacteria</taxon>
        <taxon>Pseudomonadati</taxon>
        <taxon>Pseudomonadota</taxon>
        <taxon>Gammaproteobacteria</taxon>
        <taxon>Lysobacterales</taxon>
        <taxon>Rhodanobacteraceae</taxon>
        <taxon>Rhodanobacter</taxon>
    </lineage>
</organism>
<reference evidence="7 8" key="1">
    <citation type="submission" date="2024-06" db="EMBL/GenBank/DDBJ databases">
        <title>Sorghum-associated microbial communities from plants grown in Nebraska, USA.</title>
        <authorList>
            <person name="Schachtman D."/>
        </authorList>
    </citation>
    <scope>NUCLEOTIDE SEQUENCE [LARGE SCALE GENOMIC DNA]</scope>
    <source>
        <strain evidence="7 8">1757</strain>
    </source>
</reference>
<keyword evidence="4 6" id="KW-1133">Transmembrane helix</keyword>
<evidence type="ECO:0000256" key="3">
    <source>
        <dbReference type="ARBA" id="ARBA00022692"/>
    </source>
</evidence>
<evidence type="ECO:0000313" key="7">
    <source>
        <dbReference type="EMBL" id="MET4569345.1"/>
    </source>
</evidence>
<dbReference type="EMBL" id="JBEPSD010000001">
    <property type="protein sequence ID" value="MET4569345.1"/>
    <property type="molecule type" value="Genomic_DNA"/>
</dbReference>
<sequence length="395" mass="42394">MSESEQVSPPAPDGGVAEAGAIVIPAEPAVAEAAVRHGLRQLNAARGMRRHLHAVRMVLNALLLLALLYTITLTKALLIPLVLAAFIGLALNPIVAFGTRIRLPRWLTASVLMLGLIVGIGSGVGLLAQPAVGWFHGAPTAIRSFVPKLRSFTKPLEAANRATQTLVSSGSSTRAASPQSTPMSISAWDVVSTAPKVLAAVLSVLLLVFFFLVYGDSMLRRLVEITPSFAYKRHAVTIVRGIQTEVSRYLLTALLINASLGAITAGMLWLYKVPDPLLWGAVAMFANFIPYVGAIVTTTLLAVVCMLYANDASLEVFLPVLTFAGITAVEGNLITPMIQGASMRLSPIAILLWLLVWGWLWGIPGALLAVPMLTCTKLITERVRGWEWFAHIVQR</sequence>
<feature type="transmembrane region" description="Helical" evidence="6">
    <location>
        <begin position="54"/>
        <end position="71"/>
    </location>
</feature>
<comment type="caution">
    <text evidence="7">The sequence shown here is derived from an EMBL/GenBank/DDBJ whole genome shotgun (WGS) entry which is preliminary data.</text>
</comment>
<feature type="transmembrane region" description="Helical" evidence="6">
    <location>
        <begin position="77"/>
        <end position="99"/>
    </location>
</feature>
<dbReference type="PANTHER" id="PTHR21716:SF16">
    <property type="entry name" value="BLL1467 PROTEIN"/>
    <property type="match status" value="1"/>
</dbReference>
<feature type="transmembrane region" description="Helical" evidence="6">
    <location>
        <begin position="350"/>
        <end position="374"/>
    </location>
</feature>
<comment type="similarity">
    <text evidence="2">Belongs to the autoinducer-2 exporter (AI-2E) (TC 2.A.86) family.</text>
</comment>
<comment type="subcellular location">
    <subcellularLocation>
        <location evidence="1">Membrane</location>
        <topology evidence="1">Multi-pass membrane protein</topology>
    </subcellularLocation>
</comment>
<evidence type="ECO:0000256" key="4">
    <source>
        <dbReference type="ARBA" id="ARBA00022989"/>
    </source>
</evidence>
<dbReference type="InterPro" id="IPR002549">
    <property type="entry name" value="AI-2E-like"/>
</dbReference>
<name>A0ABV2PX89_9GAMM</name>
<protein>
    <submittedName>
        <fullName evidence="7">PurR-regulated permease PerM</fullName>
    </submittedName>
</protein>
<feature type="transmembrane region" description="Helical" evidence="6">
    <location>
        <begin position="197"/>
        <end position="215"/>
    </location>
</feature>
<feature type="transmembrane region" description="Helical" evidence="6">
    <location>
        <begin position="106"/>
        <end position="128"/>
    </location>
</feature>
<feature type="transmembrane region" description="Helical" evidence="6">
    <location>
        <begin position="316"/>
        <end position="338"/>
    </location>
</feature>
<evidence type="ECO:0000313" key="8">
    <source>
        <dbReference type="Proteomes" id="UP001549251"/>
    </source>
</evidence>
<feature type="transmembrane region" description="Helical" evidence="6">
    <location>
        <begin position="277"/>
        <end position="309"/>
    </location>
</feature>
<evidence type="ECO:0000256" key="6">
    <source>
        <dbReference type="SAM" id="Phobius"/>
    </source>
</evidence>
<dbReference type="Pfam" id="PF01594">
    <property type="entry name" value="AI-2E_transport"/>
    <property type="match status" value="1"/>
</dbReference>
<dbReference type="PANTHER" id="PTHR21716">
    <property type="entry name" value="TRANSMEMBRANE PROTEIN"/>
    <property type="match status" value="1"/>
</dbReference>
<accession>A0ABV2PX89</accession>
<dbReference type="RefSeq" id="WP_354548618.1">
    <property type="nucleotide sequence ID" value="NZ_JBEPSD010000001.1"/>
</dbReference>
<evidence type="ECO:0000256" key="1">
    <source>
        <dbReference type="ARBA" id="ARBA00004141"/>
    </source>
</evidence>